<evidence type="ECO:0000259" key="2">
    <source>
        <dbReference type="SMART" id="SM00470"/>
    </source>
</evidence>
<dbReference type="STRING" id="657014.SAMN04488092_12223"/>
<proteinExistence type="predicted"/>
<dbReference type="OrthoDB" id="7812516at2"/>
<evidence type="ECO:0000256" key="1">
    <source>
        <dbReference type="SAM" id="MobiDB-lite"/>
    </source>
</evidence>
<accession>A0A1H9L210</accession>
<evidence type="ECO:0000313" key="4">
    <source>
        <dbReference type="Proteomes" id="UP000198634"/>
    </source>
</evidence>
<feature type="region of interest" description="Disordered" evidence="1">
    <location>
        <begin position="272"/>
        <end position="306"/>
    </location>
</feature>
<keyword evidence="4" id="KW-1185">Reference proteome</keyword>
<sequence length="341" mass="37029">MAKRRRLTPARPDFFSGDPVPAAGAARAPIAQVAGDVAMTAAFEEVQSELQTAHREGRMVLSLPLDSVKVDYLIRDRMACNSEEMDALKESLRARGQQAPVEVTDLGGGVYGLISGWRRLRALKELHEETGGLARFGQVQALLRLPADRSAAYVAMVEENEIRADLSFYERARIVVKAVSEGVYDSDKQALQSLFSTASFSKRSKVKSFMPLVQALDGVLRYPALIPEKLGLALSKGLSEDTGFAKRLTADLKPGADMSPEVERKVLEAALSPKTSPAPKAPNPQKSEPVSPHGAPSDMPDPFMIATGIRISARRGRVELEGDGVNPGLIERLQDWLRSQG</sequence>
<name>A0A1H9L210_9RHOB</name>
<dbReference type="PANTHER" id="PTHR33375:SF1">
    <property type="entry name" value="CHROMOSOME-PARTITIONING PROTEIN PARB-RELATED"/>
    <property type="match status" value="1"/>
</dbReference>
<reference evidence="3 4" key="1">
    <citation type="submission" date="2016-10" db="EMBL/GenBank/DDBJ databases">
        <authorList>
            <person name="de Groot N.N."/>
        </authorList>
    </citation>
    <scope>NUCLEOTIDE SEQUENCE [LARGE SCALE GENOMIC DNA]</scope>
    <source>
        <strain evidence="3 4">DSM 22007</strain>
    </source>
</reference>
<dbReference type="GO" id="GO:0005694">
    <property type="term" value="C:chromosome"/>
    <property type="evidence" value="ECO:0007669"/>
    <property type="project" value="TreeGrafter"/>
</dbReference>
<dbReference type="Gene3D" id="3.90.1530.30">
    <property type="match status" value="1"/>
</dbReference>
<dbReference type="SMART" id="SM00470">
    <property type="entry name" value="ParB"/>
    <property type="match status" value="1"/>
</dbReference>
<dbReference type="GO" id="GO:0007059">
    <property type="term" value="P:chromosome segregation"/>
    <property type="evidence" value="ECO:0007669"/>
    <property type="project" value="TreeGrafter"/>
</dbReference>
<evidence type="ECO:0000313" key="3">
    <source>
        <dbReference type="EMBL" id="SER05299.1"/>
    </source>
</evidence>
<organism evidence="3 4">
    <name type="scientific">Thalassovita taeanensis</name>
    <dbReference type="NCBI Taxonomy" id="657014"/>
    <lineage>
        <taxon>Bacteria</taxon>
        <taxon>Pseudomonadati</taxon>
        <taxon>Pseudomonadota</taxon>
        <taxon>Alphaproteobacteria</taxon>
        <taxon>Rhodobacterales</taxon>
        <taxon>Roseobacteraceae</taxon>
        <taxon>Thalassovita</taxon>
    </lineage>
</organism>
<dbReference type="InterPro" id="IPR036086">
    <property type="entry name" value="ParB/Sulfiredoxin_sf"/>
</dbReference>
<protein>
    <submittedName>
        <fullName evidence="3">ParB-like nuclease domain-containing protein</fullName>
    </submittedName>
</protein>
<dbReference type="Proteomes" id="UP000198634">
    <property type="component" value="Unassembled WGS sequence"/>
</dbReference>
<feature type="domain" description="ParB-like N-terminal" evidence="2">
    <location>
        <begin position="61"/>
        <end position="161"/>
    </location>
</feature>
<gene>
    <name evidence="3" type="ORF">SAMN04488092_12223</name>
</gene>
<dbReference type="RefSeq" id="WP_090271344.1">
    <property type="nucleotide sequence ID" value="NZ_FOEP01000022.1"/>
</dbReference>
<dbReference type="Pfam" id="PF02195">
    <property type="entry name" value="ParB_N"/>
    <property type="match status" value="1"/>
</dbReference>
<dbReference type="InterPro" id="IPR037972">
    <property type="entry name" value="RepB_N"/>
</dbReference>
<dbReference type="InterPro" id="IPR050336">
    <property type="entry name" value="Chromosome_partition/occlusion"/>
</dbReference>
<dbReference type="AlphaFoldDB" id="A0A1H9L210"/>
<dbReference type="SUPFAM" id="SSF110849">
    <property type="entry name" value="ParB/Sulfiredoxin"/>
    <property type="match status" value="1"/>
</dbReference>
<dbReference type="EMBL" id="FOEP01000022">
    <property type="protein sequence ID" value="SER05299.1"/>
    <property type="molecule type" value="Genomic_DNA"/>
</dbReference>
<dbReference type="InterPro" id="IPR003115">
    <property type="entry name" value="ParB_N"/>
</dbReference>
<dbReference type="CDD" id="cd16405">
    <property type="entry name" value="RepB_like_N"/>
    <property type="match status" value="1"/>
</dbReference>
<dbReference type="PANTHER" id="PTHR33375">
    <property type="entry name" value="CHROMOSOME-PARTITIONING PROTEIN PARB-RELATED"/>
    <property type="match status" value="1"/>
</dbReference>